<dbReference type="AlphaFoldDB" id="A0A2Z4FHG0"/>
<dbReference type="Proteomes" id="UP000249799">
    <property type="component" value="Chromosome"/>
</dbReference>
<evidence type="ECO:0000313" key="1">
    <source>
        <dbReference type="EMBL" id="AWV88330.1"/>
    </source>
</evidence>
<dbReference type="KEGG" id="bsed:DN745_02820"/>
<accession>A0A2Z4FHG0</accession>
<organism evidence="1 2">
    <name type="scientific">Bradymonas sediminis</name>
    <dbReference type="NCBI Taxonomy" id="1548548"/>
    <lineage>
        <taxon>Bacteria</taxon>
        <taxon>Deltaproteobacteria</taxon>
        <taxon>Bradymonadales</taxon>
        <taxon>Bradymonadaceae</taxon>
        <taxon>Bradymonas</taxon>
    </lineage>
</organism>
<evidence type="ECO:0000313" key="2">
    <source>
        <dbReference type="Proteomes" id="UP000249799"/>
    </source>
</evidence>
<name>A0A2Z4FHG0_9DELT</name>
<keyword evidence="2" id="KW-1185">Reference proteome</keyword>
<reference evidence="1 2" key="1">
    <citation type="submission" date="2018-06" db="EMBL/GenBank/DDBJ databases">
        <title>Lujinxingia sediminis gen. nov. sp. nov., a new facultative anaerobic member of the class Deltaproteobacteria, and proposal of Lujinxingaceae fam. nov.</title>
        <authorList>
            <person name="Guo L.-Y."/>
            <person name="Li C.-M."/>
            <person name="Wang S."/>
            <person name="Du Z.-J."/>
        </authorList>
    </citation>
    <scope>NUCLEOTIDE SEQUENCE [LARGE SCALE GENOMIC DNA]</scope>
    <source>
        <strain evidence="1 2">FA350</strain>
    </source>
</reference>
<sequence length="110" mass="12359">MRHLKNLLIAVIPMLLVSSLMLMGCEKKAEETAIESGTYAGTVKKVVPEKKEIYVDSEGREFELYFTETTTLTLNDEPAKFDALKTGQKVEVEVKKVGQRLDPISVKIQE</sequence>
<dbReference type="OrthoDB" id="839085at2"/>
<gene>
    <name evidence="1" type="ORF">DN745_02820</name>
</gene>
<dbReference type="EMBL" id="CP030032">
    <property type="protein sequence ID" value="AWV88330.1"/>
    <property type="molecule type" value="Genomic_DNA"/>
</dbReference>
<dbReference type="PROSITE" id="PS51257">
    <property type="entry name" value="PROKAR_LIPOPROTEIN"/>
    <property type="match status" value="1"/>
</dbReference>
<proteinExistence type="predicted"/>
<dbReference type="RefSeq" id="WP_111331977.1">
    <property type="nucleotide sequence ID" value="NZ_CP030032.1"/>
</dbReference>
<protein>
    <submittedName>
        <fullName evidence="1">Uncharacterized protein</fullName>
    </submittedName>
</protein>